<evidence type="ECO:0008006" key="3">
    <source>
        <dbReference type="Google" id="ProtNLM"/>
    </source>
</evidence>
<evidence type="ECO:0000313" key="2">
    <source>
        <dbReference type="Proteomes" id="UP001194468"/>
    </source>
</evidence>
<name>A0AAD4BNE2_BOLED</name>
<proteinExistence type="predicted"/>
<organism evidence="1 2">
    <name type="scientific">Boletus edulis BED1</name>
    <dbReference type="NCBI Taxonomy" id="1328754"/>
    <lineage>
        <taxon>Eukaryota</taxon>
        <taxon>Fungi</taxon>
        <taxon>Dikarya</taxon>
        <taxon>Basidiomycota</taxon>
        <taxon>Agaricomycotina</taxon>
        <taxon>Agaricomycetes</taxon>
        <taxon>Agaricomycetidae</taxon>
        <taxon>Boletales</taxon>
        <taxon>Boletineae</taxon>
        <taxon>Boletaceae</taxon>
        <taxon>Boletoideae</taxon>
        <taxon>Boletus</taxon>
    </lineage>
</organism>
<dbReference type="SUPFAM" id="SSF52047">
    <property type="entry name" value="RNI-like"/>
    <property type="match status" value="1"/>
</dbReference>
<reference evidence="1" key="1">
    <citation type="submission" date="2019-10" db="EMBL/GenBank/DDBJ databases">
        <authorList>
            <consortium name="DOE Joint Genome Institute"/>
            <person name="Kuo A."/>
            <person name="Miyauchi S."/>
            <person name="Kiss E."/>
            <person name="Drula E."/>
            <person name="Kohler A."/>
            <person name="Sanchez-Garcia M."/>
            <person name="Andreopoulos B."/>
            <person name="Barry K.W."/>
            <person name="Bonito G."/>
            <person name="Buee M."/>
            <person name="Carver A."/>
            <person name="Chen C."/>
            <person name="Cichocki N."/>
            <person name="Clum A."/>
            <person name="Culley D."/>
            <person name="Crous P.W."/>
            <person name="Fauchery L."/>
            <person name="Girlanda M."/>
            <person name="Hayes R."/>
            <person name="Keri Z."/>
            <person name="LaButti K."/>
            <person name="Lipzen A."/>
            <person name="Lombard V."/>
            <person name="Magnuson J."/>
            <person name="Maillard F."/>
            <person name="Morin E."/>
            <person name="Murat C."/>
            <person name="Nolan M."/>
            <person name="Ohm R."/>
            <person name="Pangilinan J."/>
            <person name="Pereira M."/>
            <person name="Perotto S."/>
            <person name="Peter M."/>
            <person name="Riley R."/>
            <person name="Sitrit Y."/>
            <person name="Stielow B."/>
            <person name="Szollosi G."/>
            <person name="Zifcakova L."/>
            <person name="Stursova M."/>
            <person name="Spatafora J.W."/>
            <person name="Tedersoo L."/>
            <person name="Vaario L.-M."/>
            <person name="Yamada A."/>
            <person name="Yan M."/>
            <person name="Wang P."/>
            <person name="Xu J."/>
            <person name="Bruns T."/>
            <person name="Baldrian P."/>
            <person name="Vilgalys R."/>
            <person name="Henrissat B."/>
            <person name="Grigoriev I.V."/>
            <person name="Hibbett D."/>
            <person name="Nagy L.G."/>
            <person name="Martin F.M."/>
        </authorList>
    </citation>
    <scope>NUCLEOTIDE SEQUENCE</scope>
    <source>
        <strain evidence="1">BED1</strain>
    </source>
</reference>
<comment type="caution">
    <text evidence="1">The sequence shown here is derived from an EMBL/GenBank/DDBJ whole genome shotgun (WGS) entry which is preliminary data.</text>
</comment>
<sequence length="431" mass="48055">MVLFNFLRSWMRSPKAEPHQVSFQLAIAPLPPKFLVLSQTPRVPTHGIPLEVVLDILETVCYEDGAMAAELLRTCSLVCKSWSFPAQKLLFRRIHLCSQAAYNSFVYAADRSTERGRILGDSVVQMHVVLDNNQPGPLKQASFAHGVTLCPNLHELSLALYGCGEPGNDIVGSPALERMRRPAPSFELGTLELLRTGPPIMSLHFSNWSDNDQSIVQLLDIWPSLQSLSITGKTPHLSPGLTQPPFASALTRLRMNCQHESSLDFLEWLLHTSSQANSLCAIELDREPSLDLLDYLTKNHMGSLQELAIPSCATSEHATAVIRCRSLRQLRTERPSMSIVPSVFRQLPMGIQHLAFGMDQDTPLQTLIDAVKTRDELESITVNVWDKGNNHRQLPGLKMACALRGVDLRITNDVRVHRAMVRGRTITHLLC</sequence>
<reference evidence="1" key="2">
    <citation type="journal article" date="2020" name="Nat. Commun.">
        <title>Large-scale genome sequencing of mycorrhizal fungi provides insights into the early evolution of symbiotic traits.</title>
        <authorList>
            <person name="Miyauchi S."/>
            <person name="Kiss E."/>
            <person name="Kuo A."/>
            <person name="Drula E."/>
            <person name="Kohler A."/>
            <person name="Sanchez-Garcia M."/>
            <person name="Morin E."/>
            <person name="Andreopoulos B."/>
            <person name="Barry K.W."/>
            <person name="Bonito G."/>
            <person name="Buee M."/>
            <person name="Carver A."/>
            <person name="Chen C."/>
            <person name="Cichocki N."/>
            <person name="Clum A."/>
            <person name="Culley D."/>
            <person name="Crous P.W."/>
            <person name="Fauchery L."/>
            <person name="Girlanda M."/>
            <person name="Hayes R.D."/>
            <person name="Keri Z."/>
            <person name="LaButti K."/>
            <person name="Lipzen A."/>
            <person name="Lombard V."/>
            <person name="Magnuson J."/>
            <person name="Maillard F."/>
            <person name="Murat C."/>
            <person name="Nolan M."/>
            <person name="Ohm R.A."/>
            <person name="Pangilinan J."/>
            <person name="Pereira M.F."/>
            <person name="Perotto S."/>
            <person name="Peter M."/>
            <person name="Pfister S."/>
            <person name="Riley R."/>
            <person name="Sitrit Y."/>
            <person name="Stielow J.B."/>
            <person name="Szollosi G."/>
            <person name="Zifcakova L."/>
            <person name="Stursova M."/>
            <person name="Spatafora J.W."/>
            <person name="Tedersoo L."/>
            <person name="Vaario L.M."/>
            <person name="Yamada A."/>
            <person name="Yan M."/>
            <person name="Wang P."/>
            <person name="Xu J."/>
            <person name="Bruns T."/>
            <person name="Baldrian P."/>
            <person name="Vilgalys R."/>
            <person name="Dunand C."/>
            <person name="Henrissat B."/>
            <person name="Grigoriev I.V."/>
            <person name="Hibbett D."/>
            <person name="Nagy L.G."/>
            <person name="Martin F.M."/>
        </authorList>
    </citation>
    <scope>NUCLEOTIDE SEQUENCE</scope>
    <source>
        <strain evidence="1">BED1</strain>
    </source>
</reference>
<protein>
    <recommendedName>
        <fullName evidence="3">F-box domain-containing protein</fullName>
    </recommendedName>
</protein>
<dbReference type="Proteomes" id="UP001194468">
    <property type="component" value="Unassembled WGS sequence"/>
</dbReference>
<dbReference type="EMBL" id="WHUW01000024">
    <property type="protein sequence ID" value="KAF8435643.1"/>
    <property type="molecule type" value="Genomic_DNA"/>
</dbReference>
<evidence type="ECO:0000313" key="1">
    <source>
        <dbReference type="EMBL" id="KAF8435643.1"/>
    </source>
</evidence>
<dbReference type="AlphaFoldDB" id="A0AAD4BNE2"/>
<accession>A0AAD4BNE2</accession>
<gene>
    <name evidence="1" type="ORF">L210DRAFT_105021</name>
</gene>
<keyword evidence="2" id="KW-1185">Reference proteome</keyword>